<feature type="non-terminal residue" evidence="1">
    <location>
        <position position="1"/>
    </location>
</feature>
<proteinExistence type="predicted"/>
<evidence type="ECO:0000313" key="2">
    <source>
        <dbReference type="Proteomes" id="UP000485058"/>
    </source>
</evidence>
<sequence>MDDDLLVRAFHQALRSYRVYHGLQPADGAELSKLA</sequence>
<gene>
    <name evidence="1" type="ORF">HaLaN_02646</name>
</gene>
<name>A0A699YXP2_HAELA</name>
<dbReference type="AlphaFoldDB" id="A0A699YXP2"/>
<reference evidence="1 2" key="1">
    <citation type="submission" date="2020-02" db="EMBL/GenBank/DDBJ databases">
        <title>Draft genome sequence of Haematococcus lacustris strain NIES-144.</title>
        <authorList>
            <person name="Morimoto D."/>
            <person name="Nakagawa S."/>
            <person name="Yoshida T."/>
            <person name="Sawayama S."/>
        </authorList>
    </citation>
    <scope>NUCLEOTIDE SEQUENCE [LARGE SCALE GENOMIC DNA]</scope>
    <source>
        <strain evidence="1 2">NIES-144</strain>
    </source>
</reference>
<comment type="caution">
    <text evidence="1">The sequence shown here is derived from an EMBL/GenBank/DDBJ whole genome shotgun (WGS) entry which is preliminary data.</text>
</comment>
<protein>
    <submittedName>
        <fullName evidence="1">Uncharacterized protein</fullName>
    </submittedName>
</protein>
<evidence type="ECO:0000313" key="1">
    <source>
        <dbReference type="EMBL" id="GFH07792.1"/>
    </source>
</evidence>
<keyword evidence="2" id="KW-1185">Reference proteome</keyword>
<dbReference type="EMBL" id="BLLF01000116">
    <property type="protein sequence ID" value="GFH07792.1"/>
    <property type="molecule type" value="Genomic_DNA"/>
</dbReference>
<feature type="non-terminal residue" evidence="1">
    <location>
        <position position="35"/>
    </location>
</feature>
<accession>A0A699YXP2</accession>
<organism evidence="1 2">
    <name type="scientific">Haematococcus lacustris</name>
    <name type="common">Green alga</name>
    <name type="synonym">Haematococcus pluvialis</name>
    <dbReference type="NCBI Taxonomy" id="44745"/>
    <lineage>
        <taxon>Eukaryota</taxon>
        <taxon>Viridiplantae</taxon>
        <taxon>Chlorophyta</taxon>
        <taxon>core chlorophytes</taxon>
        <taxon>Chlorophyceae</taxon>
        <taxon>CS clade</taxon>
        <taxon>Chlamydomonadales</taxon>
        <taxon>Haematococcaceae</taxon>
        <taxon>Haematococcus</taxon>
    </lineage>
</organism>
<dbReference type="Proteomes" id="UP000485058">
    <property type="component" value="Unassembled WGS sequence"/>
</dbReference>